<feature type="binding site" evidence="24">
    <location>
        <begin position="182"/>
        <end position="184"/>
    </location>
    <ligand>
        <name>ATP</name>
        <dbReference type="ChEBI" id="CHEBI:30616"/>
    </ligand>
</feature>
<evidence type="ECO:0000256" key="18">
    <source>
        <dbReference type="ARBA" id="ARBA00060592"/>
    </source>
</evidence>
<keyword evidence="10 24" id="KW-0547">Nucleotide-binding</keyword>
<evidence type="ECO:0000256" key="21">
    <source>
        <dbReference type="ARBA" id="ARBA00077154"/>
    </source>
</evidence>
<evidence type="ECO:0000256" key="7">
    <source>
        <dbReference type="ARBA" id="ARBA00022490"/>
    </source>
</evidence>
<comment type="pathway">
    <text evidence="18">Glycan biosynthesis.</text>
</comment>
<evidence type="ECO:0000256" key="15">
    <source>
        <dbReference type="ARBA" id="ARBA00023211"/>
    </source>
</evidence>
<comment type="function">
    <text evidence="2 22">Cell wall formation.</text>
</comment>
<evidence type="ECO:0000256" key="2">
    <source>
        <dbReference type="ARBA" id="ARBA00003921"/>
    </source>
</evidence>
<dbReference type="FunFam" id="3.30.1490.20:FF:000007">
    <property type="entry name" value="D-alanine--D-alanine ligase"/>
    <property type="match status" value="1"/>
</dbReference>
<evidence type="ECO:0000256" key="24">
    <source>
        <dbReference type="PIRSR" id="PIRSR039102-2"/>
    </source>
</evidence>
<accession>A0A1V4I499</accession>
<evidence type="ECO:0000256" key="13">
    <source>
        <dbReference type="ARBA" id="ARBA00022960"/>
    </source>
</evidence>
<keyword evidence="7 22" id="KW-0963">Cytoplasm</keyword>
<evidence type="ECO:0000256" key="17">
    <source>
        <dbReference type="ARBA" id="ARBA00047614"/>
    </source>
</evidence>
<dbReference type="GO" id="GO:0005829">
    <property type="term" value="C:cytosol"/>
    <property type="evidence" value="ECO:0007669"/>
    <property type="project" value="TreeGrafter"/>
</dbReference>
<dbReference type="AlphaFoldDB" id="A0A1V4I499"/>
<dbReference type="FunFam" id="3.30.470.20:FF:000008">
    <property type="entry name" value="D-alanine--D-alanine ligase"/>
    <property type="match status" value="1"/>
</dbReference>
<keyword evidence="11 26" id="KW-0067">ATP-binding</keyword>
<proteinExistence type="inferred from homology"/>
<dbReference type="RefSeq" id="WP_079413495.1">
    <property type="nucleotide sequence ID" value="NZ_MZGW01000011.1"/>
</dbReference>
<evidence type="ECO:0000256" key="22">
    <source>
        <dbReference type="HAMAP-Rule" id="MF_00047"/>
    </source>
</evidence>
<protein>
    <recommendedName>
        <fullName evidence="19 22">D-alanine--D-alanine ligase</fullName>
        <ecNumber evidence="6 22">6.3.2.4</ecNumber>
    </recommendedName>
    <alternativeName>
        <fullName evidence="21 22">D-Ala-D-Ala ligase</fullName>
    </alternativeName>
    <alternativeName>
        <fullName evidence="20 22">D-alanylalanine synthetase</fullName>
    </alternativeName>
</protein>
<dbReference type="OrthoDB" id="9813261at2"/>
<feature type="domain" description="ATP-grasp" evidence="27">
    <location>
        <begin position="141"/>
        <end position="347"/>
    </location>
</feature>
<keyword evidence="29" id="KW-1185">Reference proteome</keyword>
<evidence type="ECO:0000256" key="16">
    <source>
        <dbReference type="ARBA" id="ARBA00023316"/>
    </source>
</evidence>
<evidence type="ECO:0000313" key="28">
    <source>
        <dbReference type="EMBL" id="OPJ54811.1"/>
    </source>
</evidence>
<evidence type="ECO:0000256" key="4">
    <source>
        <dbReference type="ARBA" id="ARBA00004752"/>
    </source>
</evidence>
<feature type="active site" evidence="23">
    <location>
        <position position="15"/>
    </location>
</feature>
<dbReference type="SUPFAM" id="SSF56059">
    <property type="entry name" value="Glutathione synthetase ATP-binding domain-like"/>
    <property type="match status" value="1"/>
</dbReference>
<dbReference type="Gene3D" id="3.30.470.20">
    <property type="entry name" value="ATP-grasp fold, B domain"/>
    <property type="match status" value="1"/>
</dbReference>
<dbReference type="InterPro" id="IPR000291">
    <property type="entry name" value="D-Ala_lig_Van_CS"/>
</dbReference>
<reference evidence="28 29" key="1">
    <citation type="submission" date="2017-03" db="EMBL/GenBank/DDBJ databases">
        <title>Genome sequence of Clostridium thermoalcaliphilum DSM 7309.</title>
        <authorList>
            <person name="Poehlein A."/>
            <person name="Daniel R."/>
        </authorList>
    </citation>
    <scope>NUCLEOTIDE SEQUENCE [LARGE SCALE GENOMIC DNA]</scope>
    <source>
        <strain evidence="28 29">DSM 7309</strain>
    </source>
</reference>
<evidence type="ECO:0000256" key="10">
    <source>
        <dbReference type="ARBA" id="ARBA00022741"/>
    </source>
</evidence>
<keyword evidence="14 22" id="KW-0573">Peptidoglycan synthesis</keyword>
<evidence type="ECO:0000256" key="25">
    <source>
        <dbReference type="PIRSR" id="PIRSR039102-3"/>
    </source>
</evidence>
<dbReference type="PROSITE" id="PS00843">
    <property type="entry name" value="DALA_DALA_LIGASE_1"/>
    <property type="match status" value="1"/>
</dbReference>
<dbReference type="InterPro" id="IPR011761">
    <property type="entry name" value="ATP-grasp"/>
</dbReference>
<comment type="subcellular location">
    <subcellularLocation>
        <location evidence="3 22">Cytoplasm</location>
    </subcellularLocation>
</comment>
<dbReference type="InterPro" id="IPR011095">
    <property type="entry name" value="Dala_Dala_lig_C"/>
</dbReference>
<feature type="binding site" evidence="25">
    <location>
        <position position="300"/>
    </location>
    <ligand>
        <name>Mg(2+)</name>
        <dbReference type="ChEBI" id="CHEBI:18420"/>
        <label>1</label>
    </ligand>
</feature>
<organism evidence="28 29">
    <name type="scientific">Alkalithermobacter paradoxus</name>
    <dbReference type="NCBI Taxonomy" id="29349"/>
    <lineage>
        <taxon>Bacteria</taxon>
        <taxon>Bacillati</taxon>
        <taxon>Bacillota</taxon>
        <taxon>Clostridia</taxon>
        <taxon>Peptostreptococcales</taxon>
        <taxon>Tepidibacteraceae</taxon>
        <taxon>Alkalithermobacter</taxon>
    </lineage>
</organism>
<dbReference type="Proteomes" id="UP000190140">
    <property type="component" value="Unassembled WGS sequence"/>
</dbReference>
<dbReference type="PIRSF" id="PIRSF039102">
    <property type="entry name" value="Ddl/VanB"/>
    <property type="match status" value="1"/>
</dbReference>
<dbReference type="PANTHER" id="PTHR23132:SF25">
    <property type="entry name" value="D-ALANINE--D-ALANINE LIGASE A"/>
    <property type="match status" value="1"/>
</dbReference>
<evidence type="ECO:0000313" key="29">
    <source>
        <dbReference type="Proteomes" id="UP000190140"/>
    </source>
</evidence>
<feature type="binding site" evidence="24">
    <location>
        <position position="137"/>
    </location>
    <ligand>
        <name>ATP</name>
        <dbReference type="ChEBI" id="CHEBI:30616"/>
    </ligand>
</feature>
<keyword evidence="15 25" id="KW-0464">Manganese</keyword>
<evidence type="ECO:0000256" key="6">
    <source>
        <dbReference type="ARBA" id="ARBA00012216"/>
    </source>
</evidence>
<evidence type="ECO:0000256" key="14">
    <source>
        <dbReference type="ARBA" id="ARBA00022984"/>
    </source>
</evidence>
<keyword evidence="16 22" id="KW-0961">Cell wall biogenesis/degradation</keyword>
<keyword evidence="8 22" id="KW-0436">Ligase</keyword>
<feature type="active site" evidence="23">
    <location>
        <position position="190"/>
    </location>
</feature>
<evidence type="ECO:0000256" key="19">
    <source>
        <dbReference type="ARBA" id="ARBA00068427"/>
    </source>
</evidence>
<evidence type="ECO:0000256" key="23">
    <source>
        <dbReference type="PIRSR" id="PIRSR039102-1"/>
    </source>
</evidence>
<dbReference type="STRING" id="29349.CLOTH_19300"/>
<keyword evidence="9 25" id="KW-0479">Metal-binding</keyword>
<dbReference type="InterPro" id="IPR011127">
    <property type="entry name" value="Dala_Dala_lig_N"/>
</dbReference>
<dbReference type="GO" id="GO:0009252">
    <property type="term" value="P:peptidoglycan biosynthetic process"/>
    <property type="evidence" value="ECO:0007669"/>
    <property type="project" value="UniProtKB-UniRule"/>
</dbReference>
<dbReference type="GO" id="GO:0008360">
    <property type="term" value="P:regulation of cell shape"/>
    <property type="evidence" value="ECO:0007669"/>
    <property type="project" value="UniProtKB-KW"/>
</dbReference>
<dbReference type="GO" id="GO:0071555">
    <property type="term" value="P:cell wall organization"/>
    <property type="evidence" value="ECO:0007669"/>
    <property type="project" value="UniProtKB-KW"/>
</dbReference>
<feature type="binding site" evidence="25">
    <location>
        <position position="316"/>
    </location>
    <ligand>
        <name>Mg(2+)</name>
        <dbReference type="ChEBI" id="CHEBI:18420"/>
        <label>2</label>
    </ligand>
</feature>
<dbReference type="InterPro" id="IPR016185">
    <property type="entry name" value="PreATP-grasp_dom_sf"/>
</dbReference>
<comment type="cofactor">
    <cofactor evidence="1">
        <name>Mn(2+)</name>
        <dbReference type="ChEBI" id="CHEBI:29035"/>
    </cofactor>
</comment>
<dbReference type="Gene3D" id="3.30.1490.20">
    <property type="entry name" value="ATP-grasp fold, A domain"/>
    <property type="match status" value="1"/>
</dbReference>
<evidence type="ECO:0000256" key="1">
    <source>
        <dbReference type="ARBA" id="ARBA00001936"/>
    </source>
</evidence>
<evidence type="ECO:0000259" key="27">
    <source>
        <dbReference type="PROSITE" id="PS50975"/>
    </source>
</evidence>
<keyword evidence="13 22" id="KW-0133">Cell shape</keyword>
<dbReference type="EMBL" id="MZGW01000011">
    <property type="protein sequence ID" value="OPJ54811.1"/>
    <property type="molecule type" value="Genomic_DNA"/>
</dbReference>
<feature type="binding site" evidence="24">
    <location>
        <begin position="313"/>
        <end position="314"/>
    </location>
    <ligand>
        <name>ATP</name>
        <dbReference type="ChEBI" id="CHEBI:30616"/>
    </ligand>
</feature>
<comment type="similarity">
    <text evidence="5 22">Belongs to the D-alanine--D-alanine ligase family.</text>
</comment>
<dbReference type="NCBIfam" id="TIGR01205">
    <property type="entry name" value="D_ala_D_alaTIGR"/>
    <property type="match status" value="1"/>
</dbReference>
<evidence type="ECO:0000256" key="9">
    <source>
        <dbReference type="ARBA" id="ARBA00022723"/>
    </source>
</evidence>
<dbReference type="Pfam" id="PF07478">
    <property type="entry name" value="Dala_Dala_lig_C"/>
    <property type="match status" value="1"/>
</dbReference>
<evidence type="ECO:0000256" key="8">
    <source>
        <dbReference type="ARBA" id="ARBA00022598"/>
    </source>
</evidence>
<dbReference type="GO" id="GO:0005524">
    <property type="term" value="F:ATP binding"/>
    <property type="evidence" value="ECO:0007669"/>
    <property type="project" value="UniProtKB-UniRule"/>
</dbReference>
<evidence type="ECO:0000256" key="12">
    <source>
        <dbReference type="ARBA" id="ARBA00022842"/>
    </source>
</evidence>
<dbReference type="PROSITE" id="PS50975">
    <property type="entry name" value="ATP_GRASP"/>
    <property type="match status" value="1"/>
</dbReference>
<evidence type="ECO:0000256" key="20">
    <source>
        <dbReference type="ARBA" id="ARBA00076288"/>
    </source>
</evidence>
<dbReference type="NCBIfam" id="NF002528">
    <property type="entry name" value="PRK01966.1-4"/>
    <property type="match status" value="1"/>
</dbReference>
<comment type="cofactor">
    <cofactor evidence="25">
        <name>Mg(2+)</name>
        <dbReference type="ChEBI" id="CHEBI:18420"/>
    </cofactor>
    <cofactor evidence="25">
        <name>Mn(2+)</name>
        <dbReference type="ChEBI" id="CHEBI:29035"/>
    </cofactor>
    <text evidence="25">Binds 2 magnesium or manganese ions per subunit.</text>
</comment>
<feature type="binding site" evidence="25">
    <location>
        <position position="314"/>
    </location>
    <ligand>
        <name>Mg(2+)</name>
        <dbReference type="ChEBI" id="CHEBI:18420"/>
        <label>2</label>
    </ligand>
</feature>
<name>A0A1V4I499_9FIRM</name>
<feature type="binding site" evidence="25">
    <location>
        <position position="314"/>
    </location>
    <ligand>
        <name>Mg(2+)</name>
        <dbReference type="ChEBI" id="CHEBI:18420"/>
        <label>1</label>
    </ligand>
</feature>
<dbReference type="PANTHER" id="PTHR23132">
    <property type="entry name" value="D-ALANINE--D-ALANINE LIGASE"/>
    <property type="match status" value="1"/>
</dbReference>
<dbReference type="SUPFAM" id="SSF52440">
    <property type="entry name" value="PreATP-grasp domain"/>
    <property type="match status" value="1"/>
</dbReference>
<evidence type="ECO:0000256" key="26">
    <source>
        <dbReference type="PROSITE-ProRule" id="PRU00409"/>
    </source>
</evidence>
<feature type="active site" evidence="23">
    <location>
        <position position="325"/>
    </location>
</feature>
<dbReference type="InterPro" id="IPR005905">
    <property type="entry name" value="D_ala_D_ala"/>
</dbReference>
<sequence>MKKNIAIIFGGKSGEHEVSLSSASSIYNHIDKEKYNVYTIGITKEGNWLYYEGSCENIKNGKWVELANKDAKINLIPTQGEKIGISLSNGVFHEIDIIFPVLHGPYGEDGSIQGLFEISNIPYVGCGVLSSSVGMDKIICKKIFKEMGLSQVKFEYVTRYEFVKNVQDSINNIERNINYPMFVKPANLGSSVGISKAKNKDELILAINEALRYDYRVIIEEGINAREIEVSVLGNEDVSASIVGEIIPAKEFYDYEAKYINASSKLLIPAPIDDDIIKKVQDMAIKAFKGIDGCGLARVDFFIDKDTTEIYINEINTMPGFTNISMYPKLWEASGIEYKDLIDKLITLAVEKFEQKKNKEV</sequence>
<comment type="catalytic activity">
    <reaction evidence="17 22">
        <text>2 D-alanine + ATP = D-alanyl-D-alanine + ADP + phosphate + H(+)</text>
        <dbReference type="Rhea" id="RHEA:11224"/>
        <dbReference type="ChEBI" id="CHEBI:15378"/>
        <dbReference type="ChEBI" id="CHEBI:30616"/>
        <dbReference type="ChEBI" id="CHEBI:43474"/>
        <dbReference type="ChEBI" id="CHEBI:57416"/>
        <dbReference type="ChEBI" id="CHEBI:57822"/>
        <dbReference type="ChEBI" id="CHEBI:456216"/>
        <dbReference type="EC" id="6.3.2.4"/>
    </reaction>
</comment>
<dbReference type="InterPro" id="IPR013815">
    <property type="entry name" value="ATP_grasp_subdomain_1"/>
</dbReference>
<dbReference type="Pfam" id="PF01820">
    <property type="entry name" value="Dala_Dala_lig_N"/>
    <property type="match status" value="1"/>
</dbReference>
<dbReference type="GO" id="GO:0008716">
    <property type="term" value="F:D-alanine-D-alanine ligase activity"/>
    <property type="evidence" value="ECO:0007669"/>
    <property type="project" value="UniProtKB-UniRule"/>
</dbReference>
<evidence type="ECO:0000256" key="5">
    <source>
        <dbReference type="ARBA" id="ARBA00010871"/>
    </source>
</evidence>
<evidence type="ECO:0000256" key="11">
    <source>
        <dbReference type="ARBA" id="ARBA00022840"/>
    </source>
</evidence>
<feature type="binding site" evidence="24">
    <location>
        <begin position="220"/>
        <end position="227"/>
    </location>
    <ligand>
        <name>ATP</name>
        <dbReference type="ChEBI" id="CHEBI:30616"/>
    </ligand>
</feature>
<dbReference type="NCBIfam" id="NF002526">
    <property type="entry name" value="PRK01966.1-2"/>
    <property type="match status" value="1"/>
</dbReference>
<dbReference type="HAMAP" id="MF_00047">
    <property type="entry name" value="Dala_Dala_lig"/>
    <property type="match status" value="1"/>
</dbReference>
<dbReference type="UniPathway" id="UPA00219"/>
<gene>
    <name evidence="22 28" type="primary">ddl</name>
    <name evidence="28" type="ORF">CLOTH_19300</name>
</gene>
<comment type="caution">
    <text evidence="28">The sequence shown here is derived from an EMBL/GenBank/DDBJ whole genome shotgun (WGS) entry which is preliminary data.</text>
</comment>
<dbReference type="GO" id="GO:0046872">
    <property type="term" value="F:metal ion binding"/>
    <property type="evidence" value="ECO:0007669"/>
    <property type="project" value="UniProtKB-KW"/>
</dbReference>
<evidence type="ECO:0000256" key="3">
    <source>
        <dbReference type="ARBA" id="ARBA00004496"/>
    </source>
</evidence>
<feature type="binding site" evidence="24">
    <location>
        <begin position="190"/>
        <end position="191"/>
    </location>
    <ligand>
        <name>ATP</name>
        <dbReference type="ChEBI" id="CHEBI:30616"/>
    </ligand>
</feature>
<keyword evidence="12 25" id="KW-0460">Magnesium</keyword>
<dbReference type="Gene3D" id="3.40.50.20">
    <property type="match status" value="1"/>
</dbReference>
<dbReference type="EC" id="6.3.2.4" evidence="6 22"/>
<comment type="pathway">
    <text evidence="4 22">Cell wall biogenesis; peptidoglycan biosynthesis.</text>
</comment>
<dbReference type="PROSITE" id="PS00844">
    <property type="entry name" value="DALA_DALA_LIGASE_2"/>
    <property type="match status" value="1"/>
</dbReference>
<dbReference type="NCBIfam" id="NF002378">
    <property type="entry name" value="PRK01372.1"/>
    <property type="match status" value="1"/>
</dbReference>